<keyword evidence="2" id="KW-1133">Transmembrane helix</keyword>
<evidence type="ECO:0000256" key="1">
    <source>
        <dbReference type="SAM" id="MobiDB-lite"/>
    </source>
</evidence>
<accession>A0A6G1HGB1</accession>
<evidence type="ECO:0000313" key="3">
    <source>
        <dbReference type="EMBL" id="KAF1992213.1"/>
    </source>
</evidence>
<reference evidence="3" key="1">
    <citation type="journal article" date="2020" name="Stud. Mycol.">
        <title>101 Dothideomycetes genomes: a test case for predicting lifestyles and emergence of pathogens.</title>
        <authorList>
            <person name="Haridas S."/>
            <person name="Albert R."/>
            <person name="Binder M."/>
            <person name="Bloem J."/>
            <person name="Labutti K."/>
            <person name="Salamov A."/>
            <person name="Andreopoulos B."/>
            <person name="Baker S."/>
            <person name="Barry K."/>
            <person name="Bills G."/>
            <person name="Bluhm B."/>
            <person name="Cannon C."/>
            <person name="Castanera R."/>
            <person name="Culley D."/>
            <person name="Daum C."/>
            <person name="Ezra D."/>
            <person name="Gonzalez J."/>
            <person name="Henrissat B."/>
            <person name="Kuo A."/>
            <person name="Liang C."/>
            <person name="Lipzen A."/>
            <person name="Lutzoni F."/>
            <person name="Magnuson J."/>
            <person name="Mondo S."/>
            <person name="Nolan M."/>
            <person name="Ohm R."/>
            <person name="Pangilinan J."/>
            <person name="Park H.-J."/>
            <person name="Ramirez L."/>
            <person name="Alfaro M."/>
            <person name="Sun H."/>
            <person name="Tritt A."/>
            <person name="Yoshinaga Y."/>
            <person name="Zwiers L.-H."/>
            <person name="Turgeon B."/>
            <person name="Goodwin S."/>
            <person name="Spatafora J."/>
            <person name="Crous P."/>
            <person name="Grigoriev I."/>
        </authorList>
    </citation>
    <scope>NUCLEOTIDE SEQUENCE</scope>
    <source>
        <strain evidence="3">CBS 113979</strain>
    </source>
</reference>
<dbReference type="Proteomes" id="UP000800041">
    <property type="component" value="Unassembled WGS sequence"/>
</dbReference>
<protein>
    <submittedName>
        <fullName evidence="3">Uncharacterized protein</fullName>
    </submittedName>
</protein>
<feature type="region of interest" description="Disordered" evidence="1">
    <location>
        <begin position="1"/>
        <end position="34"/>
    </location>
</feature>
<keyword evidence="2" id="KW-0812">Transmembrane</keyword>
<evidence type="ECO:0000313" key="4">
    <source>
        <dbReference type="Proteomes" id="UP000800041"/>
    </source>
</evidence>
<dbReference type="OrthoDB" id="2596908at2759"/>
<proteinExistence type="predicted"/>
<sequence length="290" mass="31019">MDDRLRRDALATVDEIDRRQAPPLTPPPIPDPSAWNTQTETACTNALANLKGVASNPSGLAVCYNLPYFDMSSGVFEAELRMFNVSPPTNEWTGVQPREISVTLSYLGATVQRMVAPIAKREAIAFEIREREITPRQAPAPNQPQLLKVLTYAGQINSNLIGPAMTLPQVQPLLIPQVSLAAKIVGSSAQVNATLSNSEASFVNGVFSDQGASTITAEAAASASAAAAAANPFVLPGVTLGIFPLGFIITAVWMVLFVSAVGLGTLGRVQFRDQYRRRMQRDRAGAVKTI</sequence>
<dbReference type="AlphaFoldDB" id="A0A6G1HGB1"/>
<feature type="compositionally biased region" description="Basic and acidic residues" evidence="1">
    <location>
        <begin position="1"/>
        <end position="20"/>
    </location>
</feature>
<organism evidence="3 4">
    <name type="scientific">Aulographum hederae CBS 113979</name>
    <dbReference type="NCBI Taxonomy" id="1176131"/>
    <lineage>
        <taxon>Eukaryota</taxon>
        <taxon>Fungi</taxon>
        <taxon>Dikarya</taxon>
        <taxon>Ascomycota</taxon>
        <taxon>Pezizomycotina</taxon>
        <taxon>Dothideomycetes</taxon>
        <taxon>Pleosporomycetidae</taxon>
        <taxon>Aulographales</taxon>
        <taxon>Aulographaceae</taxon>
    </lineage>
</organism>
<dbReference type="EMBL" id="ML977137">
    <property type="protein sequence ID" value="KAF1992213.1"/>
    <property type="molecule type" value="Genomic_DNA"/>
</dbReference>
<gene>
    <name evidence="3" type="ORF">K402DRAFT_321232</name>
</gene>
<evidence type="ECO:0000256" key="2">
    <source>
        <dbReference type="SAM" id="Phobius"/>
    </source>
</evidence>
<keyword evidence="4" id="KW-1185">Reference proteome</keyword>
<keyword evidence="2" id="KW-0472">Membrane</keyword>
<name>A0A6G1HGB1_9PEZI</name>
<feature type="transmembrane region" description="Helical" evidence="2">
    <location>
        <begin position="242"/>
        <end position="269"/>
    </location>
</feature>